<dbReference type="InterPro" id="IPR002083">
    <property type="entry name" value="MATH/TRAF_dom"/>
</dbReference>
<keyword evidence="4" id="KW-1185">Reference proteome</keyword>
<dbReference type="AlphaFoldDB" id="A0A914HMI6"/>
<evidence type="ECO:0000313" key="4">
    <source>
        <dbReference type="Proteomes" id="UP000887572"/>
    </source>
</evidence>
<feature type="chain" id="PRO_5037680059" evidence="1">
    <location>
        <begin position="20"/>
        <end position="449"/>
    </location>
</feature>
<feature type="signal peptide" evidence="1">
    <location>
        <begin position="1"/>
        <end position="19"/>
    </location>
</feature>
<dbReference type="SUPFAM" id="SSF49599">
    <property type="entry name" value="TRAF domain-like"/>
    <property type="match status" value="1"/>
</dbReference>
<dbReference type="SMART" id="SM00875">
    <property type="entry name" value="BACK"/>
    <property type="match status" value="1"/>
</dbReference>
<dbReference type="Pfam" id="PF07707">
    <property type="entry name" value="BACK"/>
    <property type="match status" value="1"/>
</dbReference>
<keyword evidence="1" id="KW-0732">Signal</keyword>
<organism evidence="4 5">
    <name type="scientific">Globodera rostochiensis</name>
    <name type="common">Golden nematode worm</name>
    <name type="synonym">Heterodera rostochiensis</name>
    <dbReference type="NCBI Taxonomy" id="31243"/>
    <lineage>
        <taxon>Eukaryota</taxon>
        <taxon>Metazoa</taxon>
        <taxon>Ecdysozoa</taxon>
        <taxon>Nematoda</taxon>
        <taxon>Chromadorea</taxon>
        <taxon>Rhabditida</taxon>
        <taxon>Tylenchina</taxon>
        <taxon>Tylenchomorpha</taxon>
        <taxon>Tylenchoidea</taxon>
        <taxon>Heteroderidae</taxon>
        <taxon>Heteroderinae</taxon>
        <taxon>Globodera</taxon>
    </lineage>
</organism>
<reference evidence="5" key="1">
    <citation type="submission" date="2022-11" db="UniProtKB">
        <authorList>
            <consortium name="WormBaseParasite"/>
        </authorList>
    </citation>
    <scope>IDENTIFICATION</scope>
</reference>
<dbReference type="PANTHER" id="PTHR45774">
    <property type="entry name" value="BTB/POZ DOMAIN-CONTAINING"/>
    <property type="match status" value="1"/>
</dbReference>
<sequence>MLLFHLLMLSKGMQLLTLGGRMKRLLGTGDGADVHFLVGGGDDQELLPAHKLILAAASDVFETMFRFDARNAAKVTTRKATSVVKPVEVPDVEAGAFKAMLAFIYADDLRGLNGDNAMAVLYAARKYDVTALIKACLNFSKAKLRNIFLALVQARFLEEEDFTRRCLAYIDQKASTLLLSKEFLQIDQNLLGEILDRDELMISELTIWNSALRWADEQCRQNGKECSAENRREMLGPALYKIRFPLIAQGDFSKFIVPSGVLTKDQMMSVLLYHSHPDRALPELYPLQFPTKLRSQAKFQDDDPSKAKGKIMWTIEKVSEFARTDDKNSDRLSEAVYIRGLPWRILAQPRTLPGSAQKYLGFYLQCHKDTESVWFCDSSATLRIVSQKKGKPDDSRKINQVFRSKNNIWGFADMTFKKLMEPNNGWYDAKNDTVILEAEVTAEEPVGVE</sequence>
<dbReference type="PROSITE" id="PS50097">
    <property type="entry name" value="BTB"/>
    <property type="match status" value="1"/>
</dbReference>
<evidence type="ECO:0000259" key="3">
    <source>
        <dbReference type="PROSITE" id="PS50144"/>
    </source>
</evidence>
<dbReference type="Pfam" id="PF22486">
    <property type="entry name" value="MATH_2"/>
    <property type="match status" value="1"/>
</dbReference>
<feature type="domain" description="MATH" evidence="3">
    <location>
        <begin position="308"/>
        <end position="440"/>
    </location>
</feature>
<dbReference type="Gene3D" id="2.60.210.10">
    <property type="entry name" value="Apoptosis, Tumor Necrosis Factor Receptor Associated Protein 2, Chain A"/>
    <property type="match status" value="1"/>
</dbReference>
<evidence type="ECO:0000256" key="1">
    <source>
        <dbReference type="SAM" id="SignalP"/>
    </source>
</evidence>
<dbReference type="SUPFAM" id="SSF54695">
    <property type="entry name" value="POZ domain"/>
    <property type="match status" value="1"/>
</dbReference>
<dbReference type="Pfam" id="PF00651">
    <property type="entry name" value="BTB"/>
    <property type="match status" value="1"/>
</dbReference>
<accession>A0A914HMI6</accession>
<dbReference type="Gene3D" id="1.25.40.420">
    <property type="match status" value="1"/>
</dbReference>
<protein>
    <submittedName>
        <fullName evidence="5">BTB/POZ domain-containing protein</fullName>
    </submittedName>
</protein>
<dbReference type="InterPro" id="IPR000210">
    <property type="entry name" value="BTB/POZ_dom"/>
</dbReference>
<dbReference type="PANTHER" id="PTHR45774:SF3">
    <property type="entry name" value="BTB (POZ) DOMAIN-CONTAINING 2B-RELATED"/>
    <property type="match status" value="1"/>
</dbReference>
<dbReference type="SMART" id="SM00061">
    <property type="entry name" value="MATH"/>
    <property type="match status" value="1"/>
</dbReference>
<dbReference type="GO" id="GO:0022008">
    <property type="term" value="P:neurogenesis"/>
    <property type="evidence" value="ECO:0007669"/>
    <property type="project" value="TreeGrafter"/>
</dbReference>
<dbReference type="SMART" id="SM00225">
    <property type="entry name" value="BTB"/>
    <property type="match status" value="1"/>
</dbReference>
<dbReference type="Proteomes" id="UP000887572">
    <property type="component" value="Unplaced"/>
</dbReference>
<proteinExistence type="predicted"/>
<dbReference type="InterPro" id="IPR011705">
    <property type="entry name" value="BACK"/>
</dbReference>
<dbReference type="PROSITE" id="PS50144">
    <property type="entry name" value="MATH"/>
    <property type="match status" value="1"/>
</dbReference>
<dbReference type="InterPro" id="IPR011333">
    <property type="entry name" value="SKP1/BTB/POZ_sf"/>
</dbReference>
<dbReference type="InterPro" id="IPR008974">
    <property type="entry name" value="TRAF-like"/>
</dbReference>
<feature type="domain" description="BTB" evidence="2">
    <location>
        <begin position="32"/>
        <end position="109"/>
    </location>
</feature>
<evidence type="ECO:0000259" key="2">
    <source>
        <dbReference type="PROSITE" id="PS50097"/>
    </source>
</evidence>
<evidence type="ECO:0000313" key="5">
    <source>
        <dbReference type="WBParaSite" id="Gr19_v10_g2530.t1"/>
    </source>
</evidence>
<dbReference type="WBParaSite" id="Gr19_v10_g2530.t1">
    <property type="protein sequence ID" value="Gr19_v10_g2530.t1"/>
    <property type="gene ID" value="Gr19_v10_g2530"/>
</dbReference>
<dbReference type="GO" id="GO:0005829">
    <property type="term" value="C:cytosol"/>
    <property type="evidence" value="ECO:0007669"/>
    <property type="project" value="TreeGrafter"/>
</dbReference>
<dbReference type="GO" id="GO:0000932">
    <property type="term" value="C:P-body"/>
    <property type="evidence" value="ECO:0007669"/>
    <property type="project" value="TreeGrafter"/>
</dbReference>
<dbReference type="Gene3D" id="3.30.710.10">
    <property type="entry name" value="Potassium Channel Kv1.1, Chain A"/>
    <property type="match status" value="1"/>
</dbReference>
<name>A0A914HMI6_GLORO</name>